<comment type="caution">
    <text evidence="1">The sequence shown here is derived from an EMBL/GenBank/DDBJ whole genome shotgun (WGS) entry which is preliminary data.</text>
</comment>
<evidence type="ECO:0000313" key="1">
    <source>
        <dbReference type="EMBL" id="ROZ81425.1"/>
    </source>
</evidence>
<gene>
    <name evidence="1" type="ORF">EF096_17455</name>
</gene>
<dbReference type="Proteomes" id="UP000275199">
    <property type="component" value="Unassembled WGS sequence"/>
</dbReference>
<organism evidence="1 2">
    <name type="scientific">Pseudomonas neustonica</name>
    <dbReference type="NCBI Taxonomy" id="2487346"/>
    <lineage>
        <taxon>Bacteria</taxon>
        <taxon>Pseudomonadati</taxon>
        <taxon>Pseudomonadota</taxon>
        <taxon>Gammaproteobacteria</taxon>
        <taxon>Pseudomonadales</taxon>
        <taxon>Pseudomonadaceae</taxon>
        <taxon>Pseudomonas</taxon>
    </lineage>
</organism>
<reference evidence="1 2" key="1">
    <citation type="submission" date="2018-11" db="EMBL/GenBank/DDBJ databases">
        <authorList>
            <person name="Jang G.I."/>
            <person name="Hwang C.Y."/>
        </authorList>
    </citation>
    <scope>NUCLEOTIDE SEQUENCE [LARGE SCALE GENOMIC DNA]</scope>
    <source>
        <strain evidence="1 2">SSM26</strain>
    </source>
</reference>
<evidence type="ECO:0000313" key="2">
    <source>
        <dbReference type="Proteomes" id="UP000275199"/>
    </source>
</evidence>
<dbReference type="RefSeq" id="WP_123891050.1">
    <property type="nucleotide sequence ID" value="NZ_RKKU01000030.1"/>
</dbReference>
<proteinExistence type="predicted"/>
<accession>A0ABX9XDR0</accession>
<protein>
    <submittedName>
        <fullName evidence="1">Uncharacterized protein</fullName>
    </submittedName>
</protein>
<sequence length="180" mass="19189">MSILAMYEGGQWHCPARVLTHLDDITTALAEQGVELMRLATPLATDSAELLNQCAALIVTKGLPEPLVSRKDERDGVPGYAEVPTQLAAEEVTRSAGKWLLLCAGQARLCVGEAGGVTGRASVLACHVGDLLWLPAGMEWALVPAPSHSCRWLSMASDEAALNDSDTKQSKLSELQLLDI</sequence>
<name>A0ABX9XDR0_9PSED</name>
<keyword evidence="2" id="KW-1185">Reference proteome</keyword>
<dbReference type="EMBL" id="RKKU01000030">
    <property type="protein sequence ID" value="ROZ81425.1"/>
    <property type="molecule type" value="Genomic_DNA"/>
</dbReference>